<dbReference type="EMBL" id="NMUE01000069">
    <property type="protein sequence ID" value="RFA93084.1"/>
    <property type="molecule type" value="Genomic_DNA"/>
</dbReference>
<comment type="caution">
    <text evidence="1">The sequence shown here is derived from an EMBL/GenBank/DDBJ whole genome shotgun (WGS) entry which is preliminary data.</text>
</comment>
<protein>
    <submittedName>
        <fullName evidence="1">CRISPR-associated protein</fullName>
    </submittedName>
</protein>
<evidence type="ECO:0000313" key="4">
    <source>
        <dbReference type="Proteomes" id="UP000257123"/>
    </source>
</evidence>
<gene>
    <name evidence="1" type="ORF">CGL51_13425</name>
    <name evidence="2" type="ORF">CGL52_04850</name>
</gene>
<accession>A0A371QUE1</accession>
<evidence type="ECO:0000313" key="2">
    <source>
        <dbReference type="EMBL" id="RFA99203.1"/>
    </source>
</evidence>
<evidence type="ECO:0000313" key="3">
    <source>
        <dbReference type="Proteomes" id="UP000256877"/>
    </source>
</evidence>
<name>A0A371QUE1_9CREN</name>
<dbReference type="AlphaFoldDB" id="A0A371QUE1"/>
<reference evidence="3 4" key="1">
    <citation type="submission" date="2017-07" db="EMBL/GenBank/DDBJ databases">
        <title>Draft genome sequence of aerobic hyperthermophilic archaea, Pyrobaculum aerophilum YKB31 and YKB32.</title>
        <authorList>
            <person name="Mochizuki T."/>
            <person name="Berliner A.J."/>
            <person name="Yoshida-Takashima Y."/>
            <person name="Takaki Y."/>
            <person name="Nunoura T."/>
            <person name="Takai K."/>
        </authorList>
    </citation>
    <scope>NUCLEOTIDE SEQUENCE [LARGE SCALE GENOMIC DNA]</scope>
    <source>
        <strain evidence="1 4">YKB31</strain>
        <strain evidence="2 3">YKB32</strain>
    </source>
</reference>
<dbReference type="Proteomes" id="UP000256877">
    <property type="component" value="Unassembled WGS sequence"/>
</dbReference>
<dbReference type="EMBL" id="NMUF01000009">
    <property type="protein sequence ID" value="RFA99203.1"/>
    <property type="molecule type" value="Genomic_DNA"/>
</dbReference>
<proteinExistence type="predicted"/>
<dbReference type="OrthoDB" id="376883at2157"/>
<dbReference type="Proteomes" id="UP000257123">
    <property type="component" value="Unassembled WGS sequence"/>
</dbReference>
<evidence type="ECO:0000313" key="1">
    <source>
        <dbReference type="EMBL" id="RFA93084.1"/>
    </source>
</evidence>
<organism evidence="1 4">
    <name type="scientific">Pyrobaculum aerophilum</name>
    <dbReference type="NCBI Taxonomy" id="13773"/>
    <lineage>
        <taxon>Archaea</taxon>
        <taxon>Thermoproteota</taxon>
        <taxon>Thermoprotei</taxon>
        <taxon>Thermoproteales</taxon>
        <taxon>Thermoproteaceae</taxon>
        <taxon>Pyrobaculum</taxon>
    </lineage>
</organism>
<sequence length="129" mass="14630">MIQKEDVVSRAAAVARIAVNVEMAYDVIDELARMPEKYPELFARLSRLISKVARDVDKIINEKRLDAESDKILKNAYKRLSAWPKLLEDLFAELESKDEATRANMIRKFAALAVAPDTLTNKLNKILQG</sequence>